<dbReference type="EMBL" id="BAAANS010000019">
    <property type="protein sequence ID" value="GAA2099763.1"/>
    <property type="molecule type" value="Genomic_DNA"/>
</dbReference>
<dbReference type="Gene3D" id="3.40.640.10">
    <property type="entry name" value="Type I PLP-dependent aspartate aminotransferase-like (Major domain)"/>
    <property type="match status" value="1"/>
</dbReference>
<evidence type="ECO:0000259" key="3">
    <source>
        <dbReference type="Pfam" id="PF00266"/>
    </source>
</evidence>
<keyword evidence="1" id="KW-0663">Pyridoxal phosphate</keyword>
<evidence type="ECO:0000256" key="2">
    <source>
        <dbReference type="SAM" id="MobiDB-lite"/>
    </source>
</evidence>
<protein>
    <submittedName>
        <fullName evidence="4">Aminotransferase class V-fold PLP-dependent enzyme</fullName>
    </submittedName>
</protein>
<reference evidence="4 5" key="1">
    <citation type="journal article" date="2019" name="Int. J. Syst. Evol. Microbiol.">
        <title>The Global Catalogue of Microorganisms (GCM) 10K type strain sequencing project: providing services to taxonomists for standard genome sequencing and annotation.</title>
        <authorList>
            <consortium name="The Broad Institute Genomics Platform"/>
            <consortium name="The Broad Institute Genome Sequencing Center for Infectious Disease"/>
            <person name="Wu L."/>
            <person name="Ma J."/>
        </authorList>
    </citation>
    <scope>NUCLEOTIDE SEQUENCE [LARGE SCALE GENOMIC DNA]</scope>
    <source>
        <strain evidence="4 5">JCM 14559</strain>
    </source>
</reference>
<dbReference type="SUPFAM" id="SSF53383">
    <property type="entry name" value="PLP-dependent transferases"/>
    <property type="match status" value="1"/>
</dbReference>
<dbReference type="PANTHER" id="PTHR43092:SF2">
    <property type="entry name" value="HERCYNYLCYSTEINE SULFOXIDE LYASE"/>
    <property type="match status" value="1"/>
</dbReference>
<dbReference type="RefSeq" id="WP_344552778.1">
    <property type="nucleotide sequence ID" value="NZ_BAAANS010000019.1"/>
</dbReference>
<dbReference type="InterPro" id="IPR015424">
    <property type="entry name" value="PyrdxlP-dep_Trfase"/>
</dbReference>
<dbReference type="Proteomes" id="UP001500897">
    <property type="component" value="Unassembled WGS sequence"/>
</dbReference>
<keyword evidence="4" id="KW-0032">Aminotransferase</keyword>
<evidence type="ECO:0000256" key="1">
    <source>
        <dbReference type="ARBA" id="ARBA00022898"/>
    </source>
</evidence>
<sequence>MSHSIWMVEMKNPGNPRTAPERPGAHADDADRPADDADRPAGGADRPAPLRGSSTLFTLDPGTAHLNHGSYGAVPVPVQRYQARLRAEMERDPDGFFLTAPDRVGRARAEIATALGGDPARLALVTNVTEGVAVALDSIPLGERDQVLVTDHGYGVVTRAAERRAAEAGAAVRCVRISPHAPDAEAVAERVLAAVTPRTRVAVLDLVTSPTARTVATPALLAALRSRGVVTVVDAAHAPGALPVDLGGAAGGADFWVGNLHKWAFAPRAAAVLAVDRPWRPRVRPLTFSWEHDRGFPRRVEWRGTFDYTPWLAAPAGFALLNRIGAEQLRAHNAGLAAHGQRLLVERAGLRALPDVPGLGMRTVRLPSGVAEREHAAKALMVAVHKGLNTRIAVRPWQGGGILRISAQLYNRPEEYLRLADGLAGLITR</sequence>
<dbReference type="InterPro" id="IPR015421">
    <property type="entry name" value="PyrdxlP-dep_Trfase_major"/>
</dbReference>
<comment type="caution">
    <text evidence="4">The sequence shown here is derived from an EMBL/GenBank/DDBJ whole genome shotgun (WGS) entry which is preliminary data.</text>
</comment>
<feature type="compositionally biased region" description="Basic and acidic residues" evidence="2">
    <location>
        <begin position="19"/>
        <end position="39"/>
    </location>
</feature>
<dbReference type="Gene3D" id="3.90.1150.10">
    <property type="entry name" value="Aspartate Aminotransferase, domain 1"/>
    <property type="match status" value="1"/>
</dbReference>
<feature type="domain" description="Aminotransferase class V" evidence="3">
    <location>
        <begin position="96"/>
        <end position="415"/>
    </location>
</feature>
<name>A0ABN2WVU6_9ACTN</name>
<dbReference type="Pfam" id="PF00266">
    <property type="entry name" value="Aminotran_5"/>
    <property type="match status" value="1"/>
</dbReference>
<dbReference type="GO" id="GO:0008483">
    <property type="term" value="F:transaminase activity"/>
    <property type="evidence" value="ECO:0007669"/>
    <property type="project" value="UniProtKB-KW"/>
</dbReference>
<dbReference type="InterPro" id="IPR015422">
    <property type="entry name" value="PyrdxlP-dep_Trfase_small"/>
</dbReference>
<evidence type="ECO:0000313" key="5">
    <source>
        <dbReference type="Proteomes" id="UP001500897"/>
    </source>
</evidence>
<keyword evidence="5" id="KW-1185">Reference proteome</keyword>
<feature type="region of interest" description="Disordered" evidence="2">
    <location>
        <begin position="1"/>
        <end position="55"/>
    </location>
</feature>
<organism evidence="4 5">
    <name type="scientific">Kitasatospora saccharophila</name>
    <dbReference type="NCBI Taxonomy" id="407973"/>
    <lineage>
        <taxon>Bacteria</taxon>
        <taxon>Bacillati</taxon>
        <taxon>Actinomycetota</taxon>
        <taxon>Actinomycetes</taxon>
        <taxon>Kitasatosporales</taxon>
        <taxon>Streptomycetaceae</taxon>
        <taxon>Kitasatospora</taxon>
    </lineage>
</organism>
<evidence type="ECO:0000313" key="4">
    <source>
        <dbReference type="EMBL" id="GAA2099763.1"/>
    </source>
</evidence>
<gene>
    <name evidence="4" type="ORF">GCM10009759_31940</name>
</gene>
<feature type="compositionally biased region" description="Low complexity" evidence="2">
    <location>
        <begin position="40"/>
        <end position="52"/>
    </location>
</feature>
<proteinExistence type="predicted"/>
<dbReference type="InterPro" id="IPR000192">
    <property type="entry name" value="Aminotrans_V_dom"/>
</dbReference>
<accession>A0ABN2WVU6</accession>
<keyword evidence="4" id="KW-0808">Transferase</keyword>
<dbReference type="PANTHER" id="PTHR43092">
    <property type="entry name" value="L-CYSTEINE DESULFHYDRASE"/>
    <property type="match status" value="1"/>
</dbReference>